<dbReference type="RefSeq" id="XP_060440105.1">
    <property type="nucleotide sequence ID" value="XM_060591274.1"/>
</dbReference>
<name>A0AAI9ZGG9_9PEZI</name>
<protein>
    <recommendedName>
        <fullName evidence="5">MYND-type domain-containing protein</fullName>
    </recommendedName>
</protein>
<evidence type="ECO:0000259" key="5">
    <source>
        <dbReference type="PROSITE" id="PS50865"/>
    </source>
</evidence>
<keyword evidence="1" id="KW-0479">Metal-binding</keyword>
<gene>
    <name evidence="6" type="ORF">BDP81DRAFT_437924</name>
</gene>
<evidence type="ECO:0000256" key="2">
    <source>
        <dbReference type="ARBA" id="ARBA00022771"/>
    </source>
</evidence>
<evidence type="ECO:0000256" key="1">
    <source>
        <dbReference type="ARBA" id="ARBA00022723"/>
    </source>
</evidence>
<accession>A0AAI9ZGG9</accession>
<dbReference type="SUPFAM" id="SSF144232">
    <property type="entry name" value="HIT/MYND zinc finger-like"/>
    <property type="match status" value="1"/>
</dbReference>
<dbReference type="InterPro" id="IPR052452">
    <property type="entry name" value="Ankyrin-MYND_dom_contain_2"/>
</dbReference>
<dbReference type="InterPro" id="IPR002893">
    <property type="entry name" value="Znf_MYND"/>
</dbReference>
<keyword evidence="2 4" id="KW-0863">Zinc-finger</keyword>
<evidence type="ECO:0000313" key="6">
    <source>
        <dbReference type="EMBL" id="KAK1624110.1"/>
    </source>
</evidence>
<dbReference type="Pfam" id="PF01753">
    <property type="entry name" value="zf-MYND"/>
    <property type="match status" value="1"/>
</dbReference>
<dbReference type="GO" id="GO:0008270">
    <property type="term" value="F:zinc ion binding"/>
    <property type="evidence" value="ECO:0007669"/>
    <property type="project" value="UniProtKB-KW"/>
</dbReference>
<feature type="domain" description="MYND-type" evidence="5">
    <location>
        <begin position="15"/>
        <end position="51"/>
    </location>
</feature>
<keyword evidence="3" id="KW-0862">Zinc</keyword>
<dbReference type="InterPro" id="IPR027974">
    <property type="entry name" value="DUF4470"/>
</dbReference>
<reference evidence="6" key="1">
    <citation type="submission" date="2021-06" db="EMBL/GenBank/DDBJ databases">
        <title>Comparative genomics, transcriptomics and evolutionary studies reveal genomic signatures of adaptation to plant cell wall in hemibiotrophic fungi.</title>
        <authorList>
            <consortium name="DOE Joint Genome Institute"/>
            <person name="Baroncelli R."/>
            <person name="Diaz J.F."/>
            <person name="Benocci T."/>
            <person name="Peng M."/>
            <person name="Battaglia E."/>
            <person name="Haridas S."/>
            <person name="Andreopoulos W."/>
            <person name="Labutti K."/>
            <person name="Pangilinan J."/>
            <person name="Floch G.L."/>
            <person name="Makela M.R."/>
            <person name="Henrissat B."/>
            <person name="Grigoriev I.V."/>
            <person name="Crouch J.A."/>
            <person name="De Vries R.P."/>
            <person name="Sukno S.A."/>
            <person name="Thon M.R."/>
        </authorList>
    </citation>
    <scope>NUCLEOTIDE SEQUENCE</scope>
    <source>
        <strain evidence="6">CBS 102054</strain>
    </source>
</reference>
<evidence type="ECO:0000256" key="4">
    <source>
        <dbReference type="PROSITE-ProRule" id="PRU00134"/>
    </source>
</evidence>
<dbReference type="GeneID" id="85476136"/>
<dbReference type="PANTHER" id="PTHR24150:SF14">
    <property type="entry name" value="MYND-TYPE DOMAIN-CONTAINING PROTEIN"/>
    <property type="match status" value="1"/>
</dbReference>
<comment type="caution">
    <text evidence="6">The sequence shown here is derived from an EMBL/GenBank/DDBJ whole genome shotgun (WGS) entry which is preliminary data.</text>
</comment>
<sequence length="568" mass="64313">MATFYPICANQAPNNAKCNNTGRFACKNCLLVTYCGPECQKSHWTMHKPDCKSHLGREGWQPDWVLENRAPAFIGNGHPRVTYGAGKYLWGNVPAFDVLQLGANEGVSYDEQVRLLFAASGDLRNVIKTIAQLPDSYTQPVEVTINDRNLDIVARNVIMLLISLVVDDVDIAADCIIHVWYSALLRKSDLDIMQHRIRPVLEEVCHKLKGKGSDNLQAKTWTFGQRSLRLVLKKSVWDDFLSFTGTPKGLTANRAHEIRKAVTLAEGRKDYRERHLLVQSLSHRIALTRFREDGLLLPFGNARDAFRHPNPTIYQDASWPMYDNADPLNGWSAKEVQETQTGPATADIYGKLLISLRTVLLAFLRRLSSSQISFRLFHMDASTLPKLLENSSFNRIEVSNISDAGYLGIHRTLDLMVPLLQSPLINPHATLITLFMNTVDENITETEKLAEMKADGTVTKRIYEYLSLSRRPLTHYDTTIFKIMAARDCIPTYDHVFDRYAAKLMFSQSAQLVGAMMKENHTVIEKWPFRLKLRPGQTGAQEEFDRLLGGGVSSKERYVEWKRVEASG</sequence>
<dbReference type="AlphaFoldDB" id="A0AAI9ZGG9"/>
<proteinExistence type="predicted"/>
<dbReference type="Pfam" id="PF14737">
    <property type="entry name" value="DUF4470"/>
    <property type="match status" value="1"/>
</dbReference>
<dbReference type="PANTHER" id="PTHR24150">
    <property type="entry name" value="ANKYRIN REPEAT AND MYND DOMAIN-CONTAINING PROTEIN 2"/>
    <property type="match status" value="1"/>
</dbReference>
<evidence type="ECO:0000313" key="7">
    <source>
        <dbReference type="Proteomes" id="UP001243989"/>
    </source>
</evidence>
<dbReference type="Proteomes" id="UP001243989">
    <property type="component" value="Unassembled WGS sequence"/>
</dbReference>
<dbReference type="Gene3D" id="6.10.140.2220">
    <property type="match status" value="1"/>
</dbReference>
<dbReference type="EMBL" id="JAHMHQ010000025">
    <property type="protein sequence ID" value="KAK1624110.1"/>
    <property type="molecule type" value="Genomic_DNA"/>
</dbReference>
<organism evidence="6 7">
    <name type="scientific">Colletotrichum phormii</name>
    <dbReference type="NCBI Taxonomy" id="359342"/>
    <lineage>
        <taxon>Eukaryota</taxon>
        <taxon>Fungi</taxon>
        <taxon>Dikarya</taxon>
        <taxon>Ascomycota</taxon>
        <taxon>Pezizomycotina</taxon>
        <taxon>Sordariomycetes</taxon>
        <taxon>Hypocreomycetidae</taxon>
        <taxon>Glomerellales</taxon>
        <taxon>Glomerellaceae</taxon>
        <taxon>Colletotrichum</taxon>
        <taxon>Colletotrichum acutatum species complex</taxon>
    </lineage>
</organism>
<keyword evidence="7" id="KW-1185">Reference proteome</keyword>
<dbReference type="PROSITE" id="PS50865">
    <property type="entry name" value="ZF_MYND_2"/>
    <property type="match status" value="1"/>
</dbReference>
<evidence type="ECO:0000256" key="3">
    <source>
        <dbReference type="ARBA" id="ARBA00022833"/>
    </source>
</evidence>